<feature type="compositionally biased region" description="Low complexity" evidence="1">
    <location>
        <begin position="926"/>
        <end position="937"/>
    </location>
</feature>
<keyword evidence="3" id="KW-1185">Reference proteome</keyword>
<feature type="compositionally biased region" description="Gly residues" evidence="1">
    <location>
        <begin position="1412"/>
        <end position="1421"/>
    </location>
</feature>
<feature type="compositionally biased region" description="Gly residues" evidence="1">
    <location>
        <begin position="417"/>
        <end position="431"/>
    </location>
</feature>
<feature type="compositionally biased region" description="Basic and acidic residues" evidence="1">
    <location>
        <begin position="1005"/>
        <end position="1014"/>
    </location>
</feature>
<dbReference type="STRING" id="1890683.A0A427Y3C2"/>
<accession>A0A427Y3C2</accession>
<feature type="compositionally biased region" description="Low complexity" evidence="1">
    <location>
        <begin position="1050"/>
        <end position="1071"/>
    </location>
</feature>
<feature type="compositionally biased region" description="Polar residues" evidence="1">
    <location>
        <begin position="689"/>
        <end position="698"/>
    </location>
</feature>
<feature type="compositionally biased region" description="Low complexity" evidence="1">
    <location>
        <begin position="1346"/>
        <end position="1368"/>
    </location>
</feature>
<feature type="region of interest" description="Disordered" evidence="1">
    <location>
        <begin position="893"/>
        <end position="1088"/>
    </location>
</feature>
<feature type="region of interest" description="Disordered" evidence="1">
    <location>
        <begin position="1147"/>
        <end position="1485"/>
    </location>
</feature>
<protein>
    <submittedName>
        <fullName evidence="2">Uncharacterized protein</fullName>
    </submittedName>
</protein>
<evidence type="ECO:0000313" key="3">
    <source>
        <dbReference type="Proteomes" id="UP000279259"/>
    </source>
</evidence>
<proteinExistence type="predicted"/>
<name>A0A427Y3C2_9TREE</name>
<feature type="compositionally biased region" description="Polar residues" evidence="1">
    <location>
        <begin position="122"/>
        <end position="134"/>
    </location>
</feature>
<feature type="compositionally biased region" description="Basic and acidic residues" evidence="1">
    <location>
        <begin position="1234"/>
        <end position="1246"/>
    </location>
</feature>
<feature type="compositionally biased region" description="Polar residues" evidence="1">
    <location>
        <begin position="1390"/>
        <end position="1401"/>
    </location>
</feature>
<feature type="compositionally biased region" description="Basic and acidic residues" evidence="1">
    <location>
        <begin position="1267"/>
        <end position="1278"/>
    </location>
</feature>
<gene>
    <name evidence="2" type="ORF">EHS25_003751</name>
</gene>
<dbReference type="Proteomes" id="UP000279259">
    <property type="component" value="Unassembled WGS sequence"/>
</dbReference>
<reference evidence="2 3" key="1">
    <citation type="submission" date="2018-11" db="EMBL/GenBank/DDBJ databases">
        <title>Genome sequence of Saitozyma podzolica DSM 27192.</title>
        <authorList>
            <person name="Aliyu H."/>
            <person name="Gorte O."/>
            <person name="Ochsenreither K."/>
        </authorList>
    </citation>
    <scope>NUCLEOTIDE SEQUENCE [LARGE SCALE GENOMIC DNA]</scope>
    <source>
        <strain evidence="2 3">DSM 27192</strain>
    </source>
</reference>
<feature type="region of interest" description="Disordered" evidence="1">
    <location>
        <begin position="1"/>
        <end position="441"/>
    </location>
</feature>
<feature type="compositionally biased region" description="Low complexity" evidence="1">
    <location>
        <begin position="516"/>
        <end position="540"/>
    </location>
</feature>
<feature type="region of interest" description="Disordered" evidence="1">
    <location>
        <begin position="680"/>
        <end position="792"/>
    </location>
</feature>
<organism evidence="2 3">
    <name type="scientific">Saitozyma podzolica</name>
    <dbReference type="NCBI Taxonomy" id="1890683"/>
    <lineage>
        <taxon>Eukaryota</taxon>
        <taxon>Fungi</taxon>
        <taxon>Dikarya</taxon>
        <taxon>Basidiomycota</taxon>
        <taxon>Agaricomycotina</taxon>
        <taxon>Tremellomycetes</taxon>
        <taxon>Tremellales</taxon>
        <taxon>Trimorphomycetaceae</taxon>
        <taxon>Saitozyma</taxon>
    </lineage>
</organism>
<feature type="compositionally biased region" description="Low complexity" evidence="1">
    <location>
        <begin position="27"/>
        <end position="51"/>
    </location>
</feature>
<feature type="compositionally biased region" description="Low complexity" evidence="1">
    <location>
        <begin position="285"/>
        <end position="294"/>
    </location>
</feature>
<feature type="compositionally biased region" description="Basic and acidic residues" evidence="1">
    <location>
        <begin position="903"/>
        <end position="923"/>
    </location>
</feature>
<feature type="compositionally biased region" description="Gly residues" evidence="1">
    <location>
        <begin position="215"/>
        <end position="225"/>
    </location>
</feature>
<evidence type="ECO:0000256" key="1">
    <source>
        <dbReference type="SAM" id="MobiDB-lite"/>
    </source>
</evidence>
<feature type="compositionally biased region" description="Low complexity" evidence="1">
    <location>
        <begin position="1"/>
        <end position="11"/>
    </location>
</feature>
<comment type="caution">
    <text evidence="2">The sequence shown here is derived from an EMBL/GenBank/DDBJ whole genome shotgun (WGS) entry which is preliminary data.</text>
</comment>
<dbReference type="OrthoDB" id="3013446at2759"/>
<feature type="compositionally biased region" description="Low complexity" evidence="1">
    <location>
        <begin position="313"/>
        <end position="351"/>
    </location>
</feature>
<feature type="compositionally biased region" description="Basic and acidic residues" evidence="1">
    <location>
        <begin position="561"/>
        <end position="571"/>
    </location>
</feature>
<feature type="compositionally biased region" description="Low complexity" evidence="1">
    <location>
        <begin position="965"/>
        <end position="992"/>
    </location>
</feature>
<feature type="compositionally biased region" description="Low complexity" evidence="1">
    <location>
        <begin position="1015"/>
        <end position="1030"/>
    </location>
</feature>
<feature type="compositionally biased region" description="Low complexity" evidence="1">
    <location>
        <begin position="252"/>
        <end position="262"/>
    </location>
</feature>
<evidence type="ECO:0000313" key="2">
    <source>
        <dbReference type="EMBL" id="RSH85612.1"/>
    </source>
</evidence>
<dbReference type="EMBL" id="RSCD01000019">
    <property type="protein sequence ID" value="RSH85612.1"/>
    <property type="molecule type" value="Genomic_DNA"/>
</dbReference>
<feature type="region of interest" description="Disordered" evidence="1">
    <location>
        <begin position="489"/>
        <end position="571"/>
    </location>
</feature>
<feature type="compositionally biased region" description="Low complexity" evidence="1">
    <location>
        <begin position="85"/>
        <end position="100"/>
    </location>
</feature>
<feature type="compositionally biased region" description="Low complexity" evidence="1">
    <location>
        <begin position="60"/>
        <end position="74"/>
    </location>
</feature>
<feature type="compositionally biased region" description="Basic residues" evidence="1">
    <location>
        <begin position="947"/>
        <end position="964"/>
    </location>
</feature>
<feature type="compositionally biased region" description="Polar residues" evidence="1">
    <location>
        <begin position="1163"/>
        <end position="1194"/>
    </location>
</feature>
<feature type="compositionally biased region" description="Basic and acidic residues" evidence="1">
    <location>
        <begin position="12"/>
        <end position="26"/>
    </location>
</feature>
<sequence length="1485" mass="154726">MGPDSARPGSSRSRDSSRPVVTDERPSSSSGRPAGAPAPTLNIVSSRSPPTMSLPPLPSISPISPLHPPSSGLSQDAETPAAAHGASGSTSWPASTSSGSFRPSPATLSALSPAGPRDLPQPSRSRSIGGSLTINIPGAPLSSERGPGSAPGPGSGSSPILKTSPGIPRRRTVIESNHPASRTAPVRMSAVIDSLGFVPPQEQDGMEDAAPPEGGDLGSGSGSGLGSTTSPKTAARKKSLEQLTLTMPVARPTPGRGPTIGPQESVSPAKAERRLPVNGGDGIDGIDVNVNVDGSPTSPTPKRSLPRPPKEQSTPTPTPQSNRRPSPSPSASTLPLPLPAAPFAAALAGPSQPSSSIVTQAHVRTPKTPETQNRSDRSLRPAKHQPTNSASTLPVIAGLADAGPYPSTSPNLSRSGGPPGVGVGPGMGVNVGLGRAPKQPPPEEVCLECMMRDRDLADVIVQGSGVWERESDVAFEELRWREDAIVKSVGSPGNGTGNGTRVRSDSRMSVSTYAPSKLSSSHSVEVESSSDESAAMSLTSGGASMEDAEGRKRAVMRRRKKDEARRRRREADGRVINEVGWRGFKWEEGTAGEGLPRGFRGGKGGLLTEDGIKAVMAKFPSASALRYSNLQTYLRHQYHLVLDIAAEAKRIGHYPTPEETRYADEGTSMGSAFAGAGAGSRSSSLMWDHSTSVPTAESSRAGPYTPASVPPPNISLVRPSPSSPADLVKAGRDRVKPPPLQRPLTHFIPDREPAPSVSRAPLQDVSPVSNGAAPRARHGKGISSPGVMQSSPQLGEAFDAEEDLYSPISPAESGMRPFSFAVRAGAAAAREGSEGHGRRSLFGRWGGSVTSFFGGSQGGSGSMVDMHLGLDNDRRYHAASNNVHSYPRAVSLASPTRPSFFSRDSRDSRSVSGDRDRERDSRLTKSISASRLSQSLSIDDDDEPKKKGLKGLWKKMRPKSRKSSKSSLPVPRHFENANAANASAASSDLGAPLAPPPPLSFLVGRGDRRHDRNRSGSSSSMLTDSQTSISIAPGAPGQRRESYGYPGGRSVSAPLAGSSSGGSQSVSPTSSRFNATNGARRESYASMSGRRLSATLVEDDAVYPGYSNRRTSLVEVLSGKPGYNTADPSYLTSNDERPLQLSHPSAPAAAASYPVPNWRPHNKTTSSFSASSGMIETPPANQHTAFFTNPNQPASGGGGGGAIVKSSSTNLSPNRFKNLPPLPPGQANGANGGAERERERERETRQRISASPEMFTGAFTDAPDQYVSDRDREVDRDWSSSGSPQMQLGPGFKATQPTQPRMYPTPQAHAQAQTPRFHPQPRGSIDRLARTSFDALARPPRKSYDPNLGSGNSISNSNPNPNSMSYPGTPNRPREPNTPSGSPRMAKSMYAQSSFSGSTASFGRMPASGPGSAPGPGGPGGWANANEGYGQAIGRGYPAGIGSYDQGQGRAQGYGGGGGGGAGVGVGGKKGIKKWFGGSKAGRLA</sequence>
<feature type="compositionally biased region" description="Polar residues" evidence="1">
    <location>
        <begin position="1205"/>
        <end position="1215"/>
    </location>
</feature>
<feature type="compositionally biased region" description="Gly residues" evidence="1">
    <location>
        <begin position="1450"/>
        <end position="1469"/>
    </location>
</feature>